<dbReference type="AlphaFoldDB" id="A0A914PM98"/>
<reference evidence="3" key="1">
    <citation type="submission" date="2022-11" db="UniProtKB">
        <authorList>
            <consortium name="WormBaseParasite"/>
        </authorList>
    </citation>
    <scope>IDENTIFICATION</scope>
</reference>
<sequence>MNSNFLPFEFEFSVNEKDFKISERNYYHGESFFVDGFEFKCYLLRKSDILITTFLLKFGAKPENCINAKFAFYNKSAGFELFGENKFQKTKDSWIQPLFDFNDILIPEKKYIENEKFTLQIKGFFEKPREEKNLQSTLGSFLWEREDRDFIISVNKKNGPKMEIKIHKLILASRSPVFNRMLETEMKEKIENKLEVIDFNAEIVKIAVEYFYDRETFKTSNVDQLIDLLQFADKYDIQDFKSKIENILIEKLRLTNFRQISNAAFIANSSRLKNICDLLAPTDNKN</sequence>
<dbReference type="PANTHER" id="PTHR24413">
    <property type="entry name" value="SPECKLE-TYPE POZ PROTEIN"/>
    <property type="match status" value="1"/>
</dbReference>
<evidence type="ECO:0000313" key="2">
    <source>
        <dbReference type="Proteomes" id="UP000887578"/>
    </source>
</evidence>
<dbReference type="Proteomes" id="UP000887578">
    <property type="component" value="Unplaced"/>
</dbReference>
<feature type="domain" description="BTB" evidence="1">
    <location>
        <begin position="148"/>
        <end position="220"/>
    </location>
</feature>
<dbReference type="Pfam" id="PF00651">
    <property type="entry name" value="BTB"/>
    <property type="match status" value="1"/>
</dbReference>
<dbReference type="SMART" id="SM00225">
    <property type="entry name" value="BTB"/>
    <property type="match status" value="1"/>
</dbReference>
<evidence type="ECO:0000259" key="1">
    <source>
        <dbReference type="PROSITE" id="PS50097"/>
    </source>
</evidence>
<organism evidence="2 3">
    <name type="scientific">Panagrolaimus davidi</name>
    <dbReference type="NCBI Taxonomy" id="227884"/>
    <lineage>
        <taxon>Eukaryota</taxon>
        <taxon>Metazoa</taxon>
        <taxon>Ecdysozoa</taxon>
        <taxon>Nematoda</taxon>
        <taxon>Chromadorea</taxon>
        <taxon>Rhabditida</taxon>
        <taxon>Tylenchina</taxon>
        <taxon>Panagrolaimomorpha</taxon>
        <taxon>Panagrolaimoidea</taxon>
        <taxon>Panagrolaimidae</taxon>
        <taxon>Panagrolaimus</taxon>
    </lineage>
</organism>
<dbReference type="InterPro" id="IPR000210">
    <property type="entry name" value="BTB/POZ_dom"/>
</dbReference>
<evidence type="ECO:0000313" key="3">
    <source>
        <dbReference type="WBParaSite" id="PDA_v2.g17055.t1"/>
    </source>
</evidence>
<dbReference type="Gene3D" id="3.30.710.10">
    <property type="entry name" value="Potassium Channel Kv1.1, Chain A"/>
    <property type="match status" value="1"/>
</dbReference>
<accession>A0A914PM98</accession>
<dbReference type="InterPro" id="IPR011333">
    <property type="entry name" value="SKP1/BTB/POZ_sf"/>
</dbReference>
<name>A0A914PM98_9BILA</name>
<dbReference type="PROSITE" id="PS50097">
    <property type="entry name" value="BTB"/>
    <property type="match status" value="1"/>
</dbReference>
<dbReference type="WBParaSite" id="PDA_v2.g17055.t1">
    <property type="protein sequence ID" value="PDA_v2.g17055.t1"/>
    <property type="gene ID" value="PDA_v2.g17055"/>
</dbReference>
<keyword evidence="2" id="KW-1185">Reference proteome</keyword>
<proteinExistence type="predicted"/>
<protein>
    <submittedName>
        <fullName evidence="3">BTB domain-containing protein</fullName>
    </submittedName>
</protein>
<dbReference type="SUPFAM" id="SSF54695">
    <property type="entry name" value="POZ domain"/>
    <property type="match status" value="1"/>
</dbReference>